<name>A0ABS5DV86_9BURK</name>
<dbReference type="InterPro" id="IPR050307">
    <property type="entry name" value="Sterol_Desaturase_Related"/>
</dbReference>
<gene>
    <name evidence="7" type="ORF">KAK11_06955</name>
</gene>
<evidence type="ECO:0000256" key="2">
    <source>
        <dbReference type="ARBA" id="ARBA00022692"/>
    </source>
</evidence>
<dbReference type="EMBL" id="JAGQDG010000002">
    <property type="protein sequence ID" value="MBQ0935057.1"/>
    <property type="molecule type" value="Genomic_DNA"/>
</dbReference>
<evidence type="ECO:0000256" key="3">
    <source>
        <dbReference type="ARBA" id="ARBA00022989"/>
    </source>
</evidence>
<evidence type="ECO:0000313" key="7">
    <source>
        <dbReference type="EMBL" id="MBQ0935057.1"/>
    </source>
</evidence>
<keyword evidence="4 5" id="KW-0472">Membrane</keyword>
<evidence type="ECO:0000256" key="1">
    <source>
        <dbReference type="ARBA" id="ARBA00004370"/>
    </source>
</evidence>
<evidence type="ECO:0000256" key="4">
    <source>
        <dbReference type="ARBA" id="ARBA00023136"/>
    </source>
</evidence>
<proteinExistence type="predicted"/>
<dbReference type="InterPro" id="IPR006694">
    <property type="entry name" value="Fatty_acid_hydroxylase"/>
</dbReference>
<dbReference type="Proteomes" id="UP000672097">
    <property type="component" value="Unassembled WGS sequence"/>
</dbReference>
<keyword evidence="2 5" id="KW-0812">Transmembrane</keyword>
<keyword evidence="3 5" id="KW-1133">Transmembrane helix</keyword>
<protein>
    <submittedName>
        <fullName evidence="7">Sterol desaturase family protein</fullName>
    </submittedName>
</protein>
<comment type="caution">
    <text evidence="7">The sequence shown here is derived from an EMBL/GenBank/DDBJ whole genome shotgun (WGS) entry which is preliminary data.</text>
</comment>
<sequence>MLETFLNWFGDAQQWLFESAIQPLLFHVGAASVIADAYNGTGWLLAGILQIVIMLLLIAPLQRWRPAEAVSPTPERKRAIRADVIYTLIHRLGVFRVAVFFAIEPLWNALFGWLAVHGVDGWHLDQAIAPWWPGVTDTALVGFLAYLIVFDLIDYWLHRGQHHFDAWWALHALHHSQRHMTMWTDNRNHLLDDLVRDLILALVARAIGVAPEQFMALVVVGRMLESLSHANVRLSFGRVGQRLLVGPKFHRVHHGIGIGHESGGQGTLGGHNFAVLFPVWDMLFGTARFDVPTGPTGIRDQLPEHGGRDYGEGFWAQQRLGLLRLFGRA</sequence>
<evidence type="ECO:0000256" key="5">
    <source>
        <dbReference type="SAM" id="Phobius"/>
    </source>
</evidence>
<comment type="subcellular location">
    <subcellularLocation>
        <location evidence="1">Membrane</location>
    </subcellularLocation>
</comment>
<feature type="transmembrane region" description="Helical" evidence="5">
    <location>
        <begin position="139"/>
        <end position="157"/>
    </location>
</feature>
<feature type="domain" description="Fatty acid hydroxylase" evidence="6">
    <location>
        <begin position="143"/>
        <end position="286"/>
    </location>
</feature>
<feature type="transmembrane region" description="Helical" evidence="5">
    <location>
        <begin position="42"/>
        <end position="61"/>
    </location>
</feature>
<evidence type="ECO:0000259" key="6">
    <source>
        <dbReference type="Pfam" id="PF04116"/>
    </source>
</evidence>
<accession>A0ABS5DV86</accession>
<keyword evidence="8" id="KW-1185">Reference proteome</keyword>
<dbReference type="Pfam" id="PF04116">
    <property type="entry name" value="FA_hydroxylase"/>
    <property type="match status" value="1"/>
</dbReference>
<evidence type="ECO:0000313" key="8">
    <source>
        <dbReference type="Proteomes" id="UP000672097"/>
    </source>
</evidence>
<dbReference type="PANTHER" id="PTHR11863">
    <property type="entry name" value="STEROL DESATURASE"/>
    <property type="match status" value="1"/>
</dbReference>
<organism evidence="7 8">
    <name type="scientific">Ideonella paludis</name>
    <dbReference type="NCBI Taxonomy" id="1233411"/>
    <lineage>
        <taxon>Bacteria</taxon>
        <taxon>Pseudomonadati</taxon>
        <taxon>Pseudomonadota</taxon>
        <taxon>Betaproteobacteria</taxon>
        <taxon>Burkholderiales</taxon>
        <taxon>Sphaerotilaceae</taxon>
        <taxon>Ideonella</taxon>
    </lineage>
</organism>
<reference evidence="7 8" key="1">
    <citation type="submission" date="2021-04" db="EMBL/GenBank/DDBJ databases">
        <title>The genome sequence of type strain Ideonella paludis KCTC 32238.</title>
        <authorList>
            <person name="Liu Y."/>
        </authorList>
    </citation>
    <scope>NUCLEOTIDE SEQUENCE [LARGE SCALE GENOMIC DNA]</scope>
    <source>
        <strain evidence="7 8">KCTC 32238</strain>
    </source>
</reference>